<protein>
    <submittedName>
        <fullName evidence="2 4">Uncharacterized protein</fullName>
    </submittedName>
</protein>
<dbReference type="EMBL" id="UXSR01005323">
    <property type="protein sequence ID" value="VDD81075.1"/>
    <property type="molecule type" value="Genomic_DNA"/>
</dbReference>
<dbReference type="AlphaFoldDB" id="A0A0R3UI57"/>
<organism evidence="2 3">
    <name type="scientific">Mesocestoides corti</name>
    <name type="common">Flatworm</name>
    <dbReference type="NCBI Taxonomy" id="53468"/>
    <lineage>
        <taxon>Eukaryota</taxon>
        <taxon>Metazoa</taxon>
        <taxon>Spiralia</taxon>
        <taxon>Lophotrochozoa</taxon>
        <taxon>Platyhelminthes</taxon>
        <taxon>Cestoda</taxon>
        <taxon>Eucestoda</taxon>
        <taxon>Cyclophyllidea</taxon>
        <taxon>Mesocestoididae</taxon>
        <taxon>Mesocestoides</taxon>
    </lineage>
</organism>
<feature type="region of interest" description="Disordered" evidence="1">
    <location>
        <begin position="1"/>
        <end position="31"/>
    </location>
</feature>
<evidence type="ECO:0000313" key="2">
    <source>
        <dbReference type="EMBL" id="VDD81075.1"/>
    </source>
</evidence>
<gene>
    <name evidence="2" type="ORF">MCOS_LOCUS7078</name>
</gene>
<name>A0A0R3UI57_MESCO</name>
<dbReference type="Proteomes" id="UP000267029">
    <property type="component" value="Unassembled WGS sequence"/>
</dbReference>
<evidence type="ECO:0000313" key="4">
    <source>
        <dbReference type="WBParaSite" id="MCU_003132-RA"/>
    </source>
</evidence>
<sequence>MKAGGREGEGKPGEDACATLRPTRQRKSPRVSYSLPTHYGLVIGAVDRPFWHTLRSKGESNDLSPIGAHSKTR</sequence>
<feature type="compositionally biased region" description="Basic and acidic residues" evidence="1">
    <location>
        <begin position="1"/>
        <end position="14"/>
    </location>
</feature>
<evidence type="ECO:0000313" key="3">
    <source>
        <dbReference type="Proteomes" id="UP000267029"/>
    </source>
</evidence>
<reference evidence="4" key="2">
    <citation type="submission" date="2019-11" db="UniProtKB">
        <authorList>
            <consortium name="WormBaseParasite"/>
        </authorList>
    </citation>
    <scope>IDENTIFICATION</scope>
</reference>
<keyword evidence="3" id="KW-1185">Reference proteome</keyword>
<dbReference type="WBParaSite" id="MCU_003132-RA">
    <property type="protein sequence ID" value="MCU_003132-RA"/>
    <property type="gene ID" value="MCU_003132"/>
</dbReference>
<accession>A0A0R3UI57</accession>
<evidence type="ECO:0000256" key="1">
    <source>
        <dbReference type="SAM" id="MobiDB-lite"/>
    </source>
</evidence>
<reference evidence="2 3" key="1">
    <citation type="submission" date="2018-10" db="EMBL/GenBank/DDBJ databases">
        <authorList>
            <consortium name="Pathogen Informatics"/>
        </authorList>
    </citation>
    <scope>NUCLEOTIDE SEQUENCE [LARGE SCALE GENOMIC DNA]</scope>
</reference>
<proteinExistence type="predicted"/>